<evidence type="ECO:0000256" key="6">
    <source>
        <dbReference type="ARBA" id="ARBA00022781"/>
    </source>
</evidence>
<dbReference type="EMBL" id="ACBZ01000044">
    <property type="protein sequence ID" value="EEG50055.1"/>
    <property type="molecule type" value="Genomic_DNA"/>
</dbReference>
<comment type="subcellular location">
    <subcellularLocation>
        <location evidence="11 12">Cell membrane</location>
        <topology evidence="11 12">Multi-pass membrane protein</topology>
    </subcellularLocation>
    <subcellularLocation>
        <location evidence="1">Membrane</location>
        <topology evidence="1">Multi-pass membrane protein</topology>
    </subcellularLocation>
</comment>
<keyword evidence="14" id="KW-1185">Reference proteome</keyword>
<keyword evidence="5 11" id="KW-0812">Transmembrane</keyword>
<accession>C0CJK9</accession>
<keyword evidence="6 11" id="KW-0375">Hydrogen ion transport</keyword>
<dbReference type="HOGENOM" id="CLU_041018_2_0_9"/>
<evidence type="ECO:0000256" key="10">
    <source>
        <dbReference type="ARBA" id="ARBA00023310"/>
    </source>
</evidence>
<evidence type="ECO:0000256" key="2">
    <source>
        <dbReference type="ARBA" id="ARBA00006810"/>
    </source>
</evidence>
<evidence type="ECO:0000256" key="12">
    <source>
        <dbReference type="RuleBase" id="RU000483"/>
    </source>
</evidence>
<evidence type="ECO:0000256" key="5">
    <source>
        <dbReference type="ARBA" id="ARBA00022692"/>
    </source>
</evidence>
<name>C0CJK9_BLAHS</name>
<dbReference type="NCBIfam" id="NF004486">
    <property type="entry name" value="PRK05815.3-4"/>
    <property type="match status" value="1"/>
</dbReference>
<dbReference type="HAMAP" id="MF_01393">
    <property type="entry name" value="ATP_synth_a_bact"/>
    <property type="match status" value="1"/>
</dbReference>
<dbReference type="AlphaFoldDB" id="C0CJK9"/>
<reference evidence="13 14" key="1">
    <citation type="submission" date="2009-01" db="EMBL/GenBank/DDBJ databases">
        <authorList>
            <person name="Fulton L."/>
            <person name="Clifton S."/>
            <person name="Fulton B."/>
            <person name="Xu J."/>
            <person name="Minx P."/>
            <person name="Pepin K.H."/>
            <person name="Johnson M."/>
            <person name="Bhonagiri V."/>
            <person name="Nash W.E."/>
            <person name="Mardis E.R."/>
            <person name="Wilson R.K."/>
        </authorList>
    </citation>
    <scope>NUCLEOTIDE SEQUENCE [LARGE SCALE GENOMIC DNA]</scope>
    <source>
        <strain evidence="14">DSM 10507 / JCM 14656 / S5a33</strain>
    </source>
</reference>
<dbReference type="InterPro" id="IPR000568">
    <property type="entry name" value="ATP_synth_F0_asu"/>
</dbReference>
<proteinExistence type="inferred from homology"/>
<organism evidence="13 14">
    <name type="scientific">Blautia hydrogenotrophica (strain DSM 10507 / JCM 14656 / S5a33)</name>
    <name type="common">Ruminococcus hydrogenotrophicus</name>
    <dbReference type="NCBI Taxonomy" id="476272"/>
    <lineage>
        <taxon>Bacteria</taxon>
        <taxon>Bacillati</taxon>
        <taxon>Bacillota</taxon>
        <taxon>Clostridia</taxon>
        <taxon>Lachnospirales</taxon>
        <taxon>Lachnospiraceae</taxon>
        <taxon>Blautia</taxon>
    </lineage>
</organism>
<dbReference type="Pfam" id="PF00119">
    <property type="entry name" value="ATP-synt_A"/>
    <property type="match status" value="1"/>
</dbReference>
<dbReference type="InterPro" id="IPR035908">
    <property type="entry name" value="F0_ATP_A_sf"/>
</dbReference>
<dbReference type="eggNOG" id="COG0356">
    <property type="taxonomic scope" value="Bacteria"/>
</dbReference>
<keyword evidence="4 11" id="KW-0138">CF(0)</keyword>
<dbReference type="GO" id="GO:0042777">
    <property type="term" value="P:proton motive force-driven plasma membrane ATP synthesis"/>
    <property type="evidence" value="ECO:0007669"/>
    <property type="project" value="TreeGrafter"/>
</dbReference>
<dbReference type="GO" id="GO:0046933">
    <property type="term" value="F:proton-transporting ATP synthase activity, rotational mechanism"/>
    <property type="evidence" value="ECO:0007669"/>
    <property type="project" value="UniProtKB-UniRule"/>
</dbReference>
<dbReference type="PANTHER" id="PTHR42823:SF3">
    <property type="entry name" value="ATP SYNTHASE SUBUNIT A, CHLOROPLASTIC"/>
    <property type="match status" value="1"/>
</dbReference>
<protein>
    <recommendedName>
        <fullName evidence="11 12">ATP synthase subunit a</fullName>
    </recommendedName>
    <alternativeName>
        <fullName evidence="11">ATP synthase F0 sector subunit a</fullName>
    </alternativeName>
    <alternativeName>
        <fullName evidence="11">F-ATPase subunit 6</fullName>
    </alternativeName>
</protein>
<evidence type="ECO:0000256" key="7">
    <source>
        <dbReference type="ARBA" id="ARBA00022989"/>
    </source>
</evidence>
<reference evidence="13 14" key="2">
    <citation type="submission" date="2009-02" db="EMBL/GenBank/DDBJ databases">
        <title>Draft genome sequence of Blautia hydrogenotrophica DSM 10507 (Ruminococcus hydrogenotrophicus DSM 10507).</title>
        <authorList>
            <person name="Sudarsanam P."/>
            <person name="Ley R."/>
            <person name="Guruge J."/>
            <person name="Turnbaugh P.J."/>
            <person name="Mahowald M."/>
            <person name="Liep D."/>
            <person name="Gordon J."/>
        </authorList>
    </citation>
    <scope>NUCLEOTIDE SEQUENCE [LARGE SCALE GENOMIC DNA]</scope>
    <source>
        <strain evidence="14">DSM 10507 / JCM 14656 / S5a33</strain>
    </source>
</reference>
<evidence type="ECO:0000256" key="8">
    <source>
        <dbReference type="ARBA" id="ARBA00023065"/>
    </source>
</evidence>
<evidence type="ECO:0000256" key="3">
    <source>
        <dbReference type="ARBA" id="ARBA00022448"/>
    </source>
</evidence>
<keyword evidence="8 11" id="KW-0406">Ion transport</keyword>
<keyword evidence="11" id="KW-1003">Cell membrane</keyword>
<dbReference type="PATRIC" id="fig|476272.21.peg.2376"/>
<dbReference type="InterPro" id="IPR045082">
    <property type="entry name" value="ATP_syn_F0_a_bact/chloroplast"/>
</dbReference>
<keyword evidence="10 11" id="KW-0066">ATP synthesis</keyword>
<dbReference type="SUPFAM" id="SSF81336">
    <property type="entry name" value="F1F0 ATP synthase subunit A"/>
    <property type="match status" value="1"/>
</dbReference>
<comment type="similarity">
    <text evidence="2 11 12">Belongs to the ATPase A chain family.</text>
</comment>
<evidence type="ECO:0000313" key="14">
    <source>
        <dbReference type="Proteomes" id="UP000003100"/>
    </source>
</evidence>
<dbReference type="NCBIfam" id="TIGR01131">
    <property type="entry name" value="ATP_synt_6_or_A"/>
    <property type="match status" value="1"/>
</dbReference>
<keyword evidence="9 11" id="KW-0472">Membrane</keyword>
<evidence type="ECO:0000256" key="4">
    <source>
        <dbReference type="ARBA" id="ARBA00022547"/>
    </source>
</evidence>
<dbReference type="PANTHER" id="PTHR42823">
    <property type="entry name" value="ATP SYNTHASE SUBUNIT A, CHLOROPLASTIC"/>
    <property type="match status" value="1"/>
</dbReference>
<dbReference type="Proteomes" id="UP000003100">
    <property type="component" value="Unassembled WGS sequence"/>
</dbReference>
<dbReference type="PRINTS" id="PR00123">
    <property type="entry name" value="ATPASEA"/>
</dbReference>
<evidence type="ECO:0000256" key="9">
    <source>
        <dbReference type="ARBA" id="ARBA00023136"/>
    </source>
</evidence>
<evidence type="ECO:0000256" key="11">
    <source>
        <dbReference type="HAMAP-Rule" id="MF_01393"/>
    </source>
</evidence>
<dbReference type="CDD" id="cd00310">
    <property type="entry name" value="ATP-synt_Fo_a_6"/>
    <property type="match status" value="1"/>
</dbReference>
<comment type="function">
    <text evidence="11 12">Key component of the proton channel; it plays a direct role in the translocation of protons across the membrane.</text>
</comment>
<keyword evidence="7 11" id="KW-1133">Transmembrane helix</keyword>
<gene>
    <name evidence="11" type="primary">atpB</name>
    <name evidence="13" type="ORF">RUMHYD_01029</name>
</gene>
<sequence length="190" mass="21188">MAVMTILAILLVRNLRVENVSKKQLLLEAAISFFQKFFMGVLGERGKRYVPYMITITLFIGFANIVGIFGFVPPTKDLNVTAGLAIMSILLVEYAGIHQSGVKGWLKSFAKPTPVMLPINIMEIAIRPTSLCMRLFGNILGGFIIMKLVEFVVPAVIPAFLSLYFDFFDGFIQAYVFVFLTSLFISEAIE</sequence>
<dbReference type="GO" id="GO:0045259">
    <property type="term" value="C:proton-transporting ATP synthase complex"/>
    <property type="evidence" value="ECO:0007669"/>
    <property type="project" value="UniProtKB-KW"/>
</dbReference>
<dbReference type="Gene3D" id="1.20.120.220">
    <property type="entry name" value="ATP synthase, F0 complex, subunit A"/>
    <property type="match status" value="1"/>
</dbReference>
<dbReference type="GO" id="GO:0005886">
    <property type="term" value="C:plasma membrane"/>
    <property type="evidence" value="ECO:0007669"/>
    <property type="project" value="UniProtKB-SubCell"/>
</dbReference>
<evidence type="ECO:0000256" key="1">
    <source>
        <dbReference type="ARBA" id="ARBA00004141"/>
    </source>
</evidence>
<evidence type="ECO:0000313" key="13">
    <source>
        <dbReference type="EMBL" id="EEG50055.1"/>
    </source>
</evidence>
<keyword evidence="3 11" id="KW-0813">Transport</keyword>